<reference evidence="4" key="1">
    <citation type="submission" date="2022-07" db="EMBL/GenBank/DDBJ databases">
        <title>Phylogenomic reconstructions and comparative analyses of Kickxellomycotina fungi.</title>
        <authorList>
            <person name="Reynolds N.K."/>
            <person name="Stajich J.E."/>
            <person name="Barry K."/>
            <person name="Grigoriev I.V."/>
            <person name="Crous P."/>
            <person name="Smith M.E."/>
        </authorList>
    </citation>
    <scope>NUCLEOTIDE SEQUENCE</scope>
    <source>
        <strain evidence="4">BCRC 34381</strain>
    </source>
</reference>
<dbReference type="EMBL" id="JANBOI010000146">
    <property type="protein sequence ID" value="KAJ1733353.1"/>
    <property type="molecule type" value="Genomic_DNA"/>
</dbReference>
<organism evidence="4 5">
    <name type="scientific">Coemansia biformis</name>
    <dbReference type="NCBI Taxonomy" id="1286918"/>
    <lineage>
        <taxon>Eukaryota</taxon>
        <taxon>Fungi</taxon>
        <taxon>Fungi incertae sedis</taxon>
        <taxon>Zoopagomycota</taxon>
        <taxon>Kickxellomycotina</taxon>
        <taxon>Kickxellomycetes</taxon>
        <taxon>Kickxellales</taxon>
        <taxon>Kickxellaceae</taxon>
        <taxon>Coemansia</taxon>
    </lineage>
</organism>
<dbReference type="PANTHER" id="PTHR28524">
    <property type="entry name" value="SUCCINATE DEHYDROGENASE ASSEMBLY FACTOR 4, MITOCHONDRIAL"/>
    <property type="match status" value="1"/>
</dbReference>
<feature type="compositionally biased region" description="Basic and acidic residues" evidence="3">
    <location>
        <begin position="118"/>
        <end position="131"/>
    </location>
</feature>
<sequence length="131" mass="14570">MLARALKCQRRALALDCRVRAFRTQAPFQQKNDTDGGSPFAKAPGPMPLGDAAEQKRIAEMLREAEREATPPQGLTPEELERFYDTAKDDNDSLRPFPGNVNPASGEINGPRGPEPTRFGDWERKGRVSDF</sequence>
<feature type="compositionally biased region" description="Basic and acidic residues" evidence="3">
    <location>
        <begin position="53"/>
        <end position="69"/>
    </location>
</feature>
<evidence type="ECO:0000313" key="4">
    <source>
        <dbReference type="EMBL" id="KAJ1733353.1"/>
    </source>
</evidence>
<evidence type="ECO:0000256" key="3">
    <source>
        <dbReference type="SAM" id="MobiDB-lite"/>
    </source>
</evidence>
<dbReference type="InterPro" id="IPR012875">
    <property type="entry name" value="SDHF4"/>
</dbReference>
<proteinExistence type="inferred from homology"/>
<dbReference type="Pfam" id="PF07896">
    <property type="entry name" value="DUF1674"/>
    <property type="match status" value="1"/>
</dbReference>
<comment type="caution">
    <text evidence="4">The sequence shown here is derived from an EMBL/GenBank/DDBJ whole genome shotgun (WGS) entry which is preliminary data.</text>
</comment>
<feature type="compositionally biased region" description="Basic and acidic residues" evidence="3">
    <location>
        <begin position="79"/>
        <end position="93"/>
    </location>
</feature>
<name>A0A9W8CZF3_9FUNG</name>
<feature type="region of interest" description="Disordered" evidence="3">
    <location>
        <begin position="24"/>
        <end position="131"/>
    </location>
</feature>
<dbReference type="OrthoDB" id="201362at2759"/>
<dbReference type="AlphaFoldDB" id="A0A9W8CZF3"/>
<dbReference type="GO" id="GO:0034553">
    <property type="term" value="P:mitochondrial respiratory chain complex II assembly"/>
    <property type="evidence" value="ECO:0007669"/>
    <property type="project" value="TreeGrafter"/>
</dbReference>
<evidence type="ECO:0000256" key="1">
    <source>
        <dbReference type="ARBA" id="ARBA00005701"/>
    </source>
</evidence>
<dbReference type="GO" id="GO:0005739">
    <property type="term" value="C:mitochondrion"/>
    <property type="evidence" value="ECO:0007669"/>
    <property type="project" value="TreeGrafter"/>
</dbReference>
<gene>
    <name evidence="4" type="ORF">LPJ61_001602</name>
</gene>
<dbReference type="PANTHER" id="PTHR28524:SF3">
    <property type="entry name" value="SUCCINATE DEHYDROGENASE ASSEMBLY FACTOR 4, MITOCHONDRIAL"/>
    <property type="match status" value="1"/>
</dbReference>
<dbReference type="Proteomes" id="UP001143981">
    <property type="component" value="Unassembled WGS sequence"/>
</dbReference>
<evidence type="ECO:0000313" key="5">
    <source>
        <dbReference type="Proteomes" id="UP001143981"/>
    </source>
</evidence>
<protein>
    <recommendedName>
        <fullName evidence="2">Succinate dehydrogenase assembly factor 4, mitochondrial</fullName>
    </recommendedName>
</protein>
<evidence type="ECO:0000256" key="2">
    <source>
        <dbReference type="ARBA" id="ARBA00022170"/>
    </source>
</evidence>
<comment type="similarity">
    <text evidence="1">Belongs to the SDHAF4 family.</text>
</comment>
<accession>A0A9W8CZF3</accession>
<keyword evidence="5" id="KW-1185">Reference proteome</keyword>